<feature type="compositionally biased region" description="Acidic residues" evidence="1">
    <location>
        <begin position="1"/>
        <end position="10"/>
    </location>
</feature>
<proteinExistence type="predicted"/>
<evidence type="ECO:0000313" key="2">
    <source>
        <dbReference type="EMBL" id="KAG8232305.1"/>
    </source>
</evidence>
<evidence type="ECO:0000256" key="1">
    <source>
        <dbReference type="SAM" id="MobiDB-lite"/>
    </source>
</evidence>
<dbReference type="EMBL" id="KZ308610">
    <property type="protein sequence ID" value="KAG8232305.1"/>
    <property type="molecule type" value="Genomic_DNA"/>
</dbReference>
<dbReference type="Proteomes" id="UP000792457">
    <property type="component" value="Unassembled WGS sequence"/>
</dbReference>
<feature type="region of interest" description="Disordered" evidence="1">
    <location>
        <begin position="47"/>
        <end position="67"/>
    </location>
</feature>
<gene>
    <name evidence="2" type="ORF">J437_LFUL012642</name>
</gene>
<protein>
    <submittedName>
        <fullName evidence="2">Uncharacterized protein</fullName>
    </submittedName>
</protein>
<dbReference type="AlphaFoldDB" id="A0A8K0KEP3"/>
<feature type="region of interest" description="Disordered" evidence="1">
    <location>
        <begin position="1"/>
        <end position="21"/>
    </location>
</feature>
<evidence type="ECO:0000313" key="3">
    <source>
        <dbReference type="Proteomes" id="UP000792457"/>
    </source>
</evidence>
<keyword evidence="3" id="KW-1185">Reference proteome</keyword>
<sequence length="67" mass="7773">MEANSWEDLEGQTKGLTVSGDGTWRKRRFNSLQCVSTVIEYVKYVYDGNDNDDKDGDNEQYDDLSDW</sequence>
<accession>A0A8K0KEP3</accession>
<comment type="caution">
    <text evidence="2">The sequence shown here is derived from an EMBL/GenBank/DDBJ whole genome shotgun (WGS) entry which is preliminary data.</text>
</comment>
<feature type="compositionally biased region" description="Acidic residues" evidence="1">
    <location>
        <begin position="49"/>
        <end position="67"/>
    </location>
</feature>
<reference evidence="2" key="1">
    <citation type="submission" date="2013-04" db="EMBL/GenBank/DDBJ databases">
        <authorList>
            <person name="Qu J."/>
            <person name="Murali S.C."/>
            <person name="Bandaranaike D."/>
            <person name="Bellair M."/>
            <person name="Blankenburg K."/>
            <person name="Chao H."/>
            <person name="Dinh H."/>
            <person name="Doddapaneni H."/>
            <person name="Downs B."/>
            <person name="Dugan-Rocha S."/>
            <person name="Elkadiri S."/>
            <person name="Gnanaolivu R.D."/>
            <person name="Hernandez B."/>
            <person name="Javaid M."/>
            <person name="Jayaseelan J.C."/>
            <person name="Lee S."/>
            <person name="Li M."/>
            <person name="Ming W."/>
            <person name="Munidasa M."/>
            <person name="Muniz J."/>
            <person name="Nguyen L."/>
            <person name="Ongeri F."/>
            <person name="Osuji N."/>
            <person name="Pu L.-L."/>
            <person name="Puazo M."/>
            <person name="Qu C."/>
            <person name="Quiroz J."/>
            <person name="Raj R."/>
            <person name="Weissenberger G."/>
            <person name="Xin Y."/>
            <person name="Zou X."/>
            <person name="Han Y."/>
            <person name="Richards S."/>
            <person name="Worley K."/>
            <person name="Muzny D."/>
            <person name="Gibbs R."/>
        </authorList>
    </citation>
    <scope>NUCLEOTIDE SEQUENCE</scope>
    <source>
        <strain evidence="2">Sampled in the wild</strain>
    </source>
</reference>
<organism evidence="2 3">
    <name type="scientific">Ladona fulva</name>
    <name type="common">Scarce chaser dragonfly</name>
    <name type="synonym">Libellula fulva</name>
    <dbReference type="NCBI Taxonomy" id="123851"/>
    <lineage>
        <taxon>Eukaryota</taxon>
        <taxon>Metazoa</taxon>
        <taxon>Ecdysozoa</taxon>
        <taxon>Arthropoda</taxon>
        <taxon>Hexapoda</taxon>
        <taxon>Insecta</taxon>
        <taxon>Pterygota</taxon>
        <taxon>Palaeoptera</taxon>
        <taxon>Odonata</taxon>
        <taxon>Epiprocta</taxon>
        <taxon>Anisoptera</taxon>
        <taxon>Libelluloidea</taxon>
        <taxon>Libellulidae</taxon>
        <taxon>Ladona</taxon>
    </lineage>
</organism>
<name>A0A8K0KEP3_LADFU</name>
<reference evidence="2" key="2">
    <citation type="submission" date="2017-10" db="EMBL/GenBank/DDBJ databases">
        <title>Ladona fulva Genome sequencing and assembly.</title>
        <authorList>
            <person name="Murali S."/>
            <person name="Richards S."/>
            <person name="Bandaranaike D."/>
            <person name="Bellair M."/>
            <person name="Blankenburg K."/>
            <person name="Chao H."/>
            <person name="Dinh H."/>
            <person name="Doddapaneni H."/>
            <person name="Dugan-Rocha S."/>
            <person name="Elkadiri S."/>
            <person name="Gnanaolivu R."/>
            <person name="Hernandez B."/>
            <person name="Skinner E."/>
            <person name="Javaid M."/>
            <person name="Lee S."/>
            <person name="Li M."/>
            <person name="Ming W."/>
            <person name="Munidasa M."/>
            <person name="Muniz J."/>
            <person name="Nguyen L."/>
            <person name="Hughes D."/>
            <person name="Osuji N."/>
            <person name="Pu L.-L."/>
            <person name="Puazo M."/>
            <person name="Qu C."/>
            <person name="Quiroz J."/>
            <person name="Raj R."/>
            <person name="Weissenberger G."/>
            <person name="Xin Y."/>
            <person name="Zou X."/>
            <person name="Han Y."/>
            <person name="Worley K."/>
            <person name="Muzny D."/>
            <person name="Gibbs R."/>
        </authorList>
    </citation>
    <scope>NUCLEOTIDE SEQUENCE</scope>
    <source>
        <strain evidence="2">Sampled in the wild</strain>
    </source>
</reference>